<feature type="transmembrane region" description="Helical" evidence="6">
    <location>
        <begin position="238"/>
        <end position="260"/>
    </location>
</feature>
<accession>A0ABR9JBR3</accession>
<keyword evidence="5 6" id="KW-0472">Membrane</keyword>
<feature type="transmembrane region" description="Helical" evidence="6">
    <location>
        <begin position="110"/>
        <end position="134"/>
    </location>
</feature>
<evidence type="ECO:0000256" key="4">
    <source>
        <dbReference type="ARBA" id="ARBA00022989"/>
    </source>
</evidence>
<feature type="transmembrane region" description="Helical" evidence="6">
    <location>
        <begin position="272"/>
        <end position="289"/>
    </location>
</feature>
<gene>
    <name evidence="7" type="ORF">H4W27_000502</name>
</gene>
<dbReference type="EMBL" id="JADBED010000001">
    <property type="protein sequence ID" value="MBE1523384.1"/>
    <property type="molecule type" value="Genomic_DNA"/>
</dbReference>
<feature type="transmembrane region" description="Helical" evidence="6">
    <location>
        <begin position="146"/>
        <end position="169"/>
    </location>
</feature>
<keyword evidence="2" id="KW-1003">Cell membrane</keyword>
<comment type="subcellular location">
    <subcellularLocation>
        <location evidence="1">Cell membrane</location>
        <topology evidence="1">Multi-pass membrane protein</topology>
    </subcellularLocation>
</comment>
<evidence type="ECO:0000313" key="7">
    <source>
        <dbReference type="EMBL" id="MBE1523384.1"/>
    </source>
</evidence>
<comment type="caution">
    <text evidence="7">The sequence shown here is derived from an EMBL/GenBank/DDBJ whole genome shotgun (WGS) entry which is preliminary data.</text>
</comment>
<evidence type="ECO:0000256" key="6">
    <source>
        <dbReference type="SAM" id="Phobius"/>
    </source>
</evidence>
<feature type="transmembrane region" description="Helical" evidence="6">
    <location>
        <begin position="321"/>
        <end position="338"/>
    </location>
</feature>
<reference evidence="7 8" key="1">
    <citation type="submission" date="2020-10" db="EMBL/GenBank/DDBJ databases">
        <title>Sequencing the genomes of 1000 actinobacteria strains.</title>
        <authorList>
            <person name="Klenk H.-P."/>
        </authorList>
    </citation>
    <scope>NUCLEOTIDE SEQUENCE [LARGE SCALE GENOMIC DNA]</scope>
    <source>
        <strain evidence="7 8">DSM 15666</strain>
    </source>
</reference>
<dbReference type="RefSeq" id="WP_192594541.1">
    <property type="nucleotide sequence ID" value="NZ_BAAALJ010000017.1"/>
</dbReference>
<keyword evidence="8" id="KW-1185">Reference proteome</keyword>
<protein>
    <submittedName>
        <fullName evidence="7">Ribose transport system permease protein</fullName>
    </submittedName>
</protein>
<feature type="transmembrane region" description="Helical" evidence="6">
    <location>
        <begin position="189"/>
        <end position="209"/>
    </location>
</feature>
<feature type="transmembrane region" description="Helical" evidence="6">
    <location>
        <begin position="296"/>
        <end position="315"/>
    </location>
</feature>
<evidence type="ECO:0000256" key="5">
    <source>
        <dbReference type="ARBA" id="ARBA00023136"/>
    </source>
</evidence>
<feature type="transmembrane region" description="Helical" evidence="6">
    <location>
        <begin position="67"/>
        <end position="90"/>
    </location>
</feature>
<evidence type="ECO:0000256" key="2">
    <source>
        <dbReference type="ARBA" id="ARBA00022475"/>
    </source>
</evidence>
<dbReference type="InterPro" id="IPR001851">
    <property type="entry name" value="ABC_transp_permease"/>
</dbReference>
<dbReference type="Proteomes" id="UP000643525">
    <property type="component" value="Unassembled WGS sequence"/>
</dbReference>
<evidence type="ECO:0000313" key="8">
    <source>
        <dbReference type="Proteomes" id="UP000643525"/>
    </source>
</evidence>
<dbReference type="Pfam" id="PF02653">
    <property type="entry name" value="BPD_transp_2"/>
    <property type="match status" value="1"/>
</dbReference>
<evidence type="ECO:0000256" key="3">
    <source>
        <dbReference type="ARBA" id="ARBA00022692"/>
    </source>
</evidence>
<name>A0ABR9JBR3_9MICC</name>
<evidence type="ECO:0000256" key="1">
    <source>
        <dbReference type="ARBA" id="ARBA00004651"/>
    </source>
</evidence>
<sequence>MTMTAEAATESVQAEPNDSRRNRGALDALIRLQSRFPVIQLLIALFAFLLGALTLNGFASANSIKTVLILSALVALAGVGQTLVVLIGGIDMSVANFLVVGAVMVTQLTGTYNISFIVAVAILIPSTLILGGFVGWLCHKFKISPLVATLAMGTFAIGLMQIQTSGMIAGSVPEWLGGLTSTQSTTLGLPFPPILVIWALVTLVMAVFIHRTVAGRRLQMTGANARAAQYSLIKVRRIWIVVFAFSAMLAAMAGIALAAFSGTVTTSIGGPYLFQSLAAVIIGGTAMGGPGDYTRTVVGAVMLTVITTVLIGHGLGEGDQQIFSGLIIIIAMVIYGRGRKLSDRV</sequence>
<keyword evidence="4 6" id="KW-1133">Transmembrane helix</keyword>
<feature type="transmembrane region" description="Helical" evidence="6">
    <location>
        <begin position="36"/>
        <end position="55"/>
    </location>
</feature>
<keyword evidence="3 6" id="KW-0812">Transmembrane</keyword>
<dbReference type="CDD" id="cd06579">
    <property type="entry name" value="TM_PBP1_transp_AraH_like"/>
    <property type="match status" value="1"/>
</dbReference>
<proteinExistence type="predicted"/>
<organism evidence="7 8">
    <name type="scientific">Nesterenkonia lutea</name>
    <dbReference type="NCBI Taxonomy" id="272919"/>
    <lineage>
        <taxon>Bacteria</taxon>
        <taxon>Bacillati</taxon>
        <taxon>Actinomycetota</taxon>
        <taxon>Actinomycetes</taxon>
        <taxon>Micrococcales</taxon>
        <taxon>Micrococcaceae</taxon>
        <taxon>Nesterenkonia</taxon>
    </lineage>
</organism>
<dbReference type="PANTHER" id="PTHR32196">
    <property type="entry name" value="ABC TRANSPORTER PERMEASE PROTEIN YPHD-RELATED-RELATED"/>
    <property type="match status" value="1"/>
</dbReference>